<dbReference type="Proteomes" id="UP000029861">
    <property type="component" value="Unassembled WGS sequence"/>
</dbReference>
<keyword evidence="10" id="KW-1185">Reference proteome</keyword>
<dbReference type="Pfam" id="PF02086">
    <property type="entry name" value="MethyltransfD12"/>
    <property type="match status" value="1"/>
</dbReference>
<comment type="catalytic activity">
    <reaction evidence="6">
        <text>a 2'-deoxyadenosine in DNA + S-adenosyl-L-methionine = an N(6)-methyl-2'-deoxyadenosine in DNA + S-adenosyl-L-homocysteine + H(+)</text>
        <dbReference type="Rhea" id="RHEA:15197"/>
        <dbReference type="Rhea" id="RHEA-COMP:12418"/>
        <dbReference type="Rhea" id="RHEA-COMP:12419"/>
        <dbReference type="ChEBI" id="CHEBI:15378"/>
        <dbReference type="ChEBI" id="CHEBI:57856"/>
        <dbReference type="ChEBI" id="CHEBI:59789"/>
        <dbReference type="ChEBI" id="CHEBI:90615"/>
        <dbReference type="ChEBI" id="CHEBI:90616"/>
        <dbReference type="EC" id="2.1.1.72"/>
    </reaction>
</comment>
<comment type="similarity">
    <text evidence="1">Belongs to the N(4)/N(6)-methyltransferase family.</text>
</comment>
<gene>
    <name evidence="8" type="ORF">LS80_002555</name>
    <name evidence="7" type="ORF">NHP164001_15360</name>
</gene>
<evidence type="ECO:0000256" key="4">
    <source>
        <dbReference type="ARBA" id="ARBA00022679"/>
    </source>
</evidence>
<proteinExistence type="inferred from homology"/>
<evidence type="ECO:0000313" key="9">
    <source>
        <dbReference type="Proteomes" id="UP000029861"/>
    </source>
</evidence>
<reference evidence="8" key="2">
    <citation type="submission" date="2018-04" db="EMBL/GenBank/DDBJ databases">
        <authorList>
            <person name="Sheh A."/>
            <person name="Shen Z."/>
            <person name="Mannion A.J."/>
            <person name="Fox J.G."/>
        </authorList>
    </citation>
    <scope>NUCLEOTIDE SEQUENCE</scope>
    <source>
        <strain evidence="8">ATCC 49310</strain>
    </source>
</reference>
<reference evidence="8 9" key="1">
    <citation type="journal article" date="2014" name="Genome Announc.">
        <title>Draft genome sequences of eight enterohepatic helicobacter species isolated from both laboratory and wild rodents.</title>
        <authorList>
            <person name="Sheh A."/>
            <person name="Shen Z."/>
            <person name="Fox J.G."/>
        </authorList>
    </citation>
    <scope>NUCLEOTIDE SEQUENCE [LARGE SCALE GENOMIC DNA]</scope>
    <source>
        <strain evidence="8 9">ATCC 49310</strain>
    </source>
</reference>
<keyword evidence="4 8" id="KW-0808">Transferase</keyword>
<dbReference type="InterPro" id="IPR012327">
    <property type="entry name" value="MeTrfase_D12"/>
</dbReference>
<evidence type="ECO:0000256" key="5">
    <source>
        <dbReference type="ARBA" id="ARBA00022691"/>
    </source>
</evidence>
<evidence type="ECO:0000256" key="6">
    <source>
        <dbReference type="ARBA" id="ARBA00047942"/>
    </source>
</evidence>
<dbReference type="InterPro" id="IPR023095">
    <property type="entry name" value="Ade_MeTrfase_dom_2"/>
</dbReference>
<dbReference type="InterPro" id="IPR002052">
    <property type="entry name" value="DNA_methylase_N6_adenine_CS"/>
</dbReference>
<evidence type="ECO:0000313" key="10">
    <source>
        <dbReference type="Proteomes" id="UP001562457"/>
    </source>
</evidence>
<dbReference type="GO" id="GO:0032259">
    <property type="term" value="P:methylation"/>
    <property type="evidence" value="ECO:0007669"/>
    <property type="project" value="UniProtKB-KW"/>
</dbReference>
<accession>A0A4U8TG49</accession>
<dbReference type="EMBL" id="JRPK02000005">
    <property type="protein sequence ID" value="TLD99109.1"/>
    <property type="molecule type" value="Genomic_DNA"/>
</dbReference>
<keyword evidence="3 8" id="KW-0489">Methyltransferase</keyword>
<keyword evidence="5" id="KW-0949">S-adenosyl-L-methionine</keyword>
<dbReference type="PRINTS" id="PR00505">
    <property type="entry name" value="D12N6MTFRASE"/>
</dbReference>
<reference evidence="7 10" key="3">
    <citation type="submission" date="2024-06" db="EMBL/GenBank/DDBJ databases">
        <title>Draft genome sequence of Helicobacter trogontum NHP16-4001.</title>
        <authorList>
            <person name="Rimbara E."/>
            <person name="Suzuki M."/>
        </authorList>
    </citation>
    <scope>NUCLEOTIDE SEQUENCE [LARGE SCALE GENOMIC DNA]</scope>
    <source>
        <strain evidence="7 10">NHP16-4001</strain>
    </source>
</reference>
<dbReference type="Proteomes" id="UP001562457">
    <property type="component" value="Unassembled WGS sequence"/>
</dbReference>
<dbReference type="Gene3D" id="1.10.1020.10">
    <property type="entry name" value="Adenine-specific Methyltransferase, Domain 2"/>
    <property type="match status" value="1"/>
</dbReference>
<dbReference type="GO" id="GO:0009307">
    <property type="term" value="P:DNA restriction-modification system"/>
    <property type="evidence" value="ECO:0007669"/>
    <property type="project" value="InterPro"/>
</dbReference>
<dbReference type="GO" id="GO:0003676">
    <property type="term" value="F:nucleic acid binding"/>
    <property type="evidence" value="ECO:0007669"/>
    <property type="project" value="InterPro"/>
</dbReference>
<dbReference type="SUPFAM" id="SSF53335">
    <property type="entry name" value="S-adenosyl-L-methionine-dependent methyltransferases"/>
    <property type="match status" value="1"/>
</dbReference>
<dbReference type="EC" id="2.1.1.72" evidence="2"/>
<evidence type="ECO:0000313" key="7">
    <source>
        <dbReference type="EMBL" id="GAB0173516.1"/>
    </source>
</evidence>
<evidence type="ECO:0000256" key="3">
    <source>
        <dbReference type="ARBA" id="ARBA00022603"/>
    </source>
</evidence>
<dbReference type="GO" id="GO:0009007">
    <property type="term" value="F:site-specific DNA-methyltransferase (adenine-specific) activity"/>
    <property type="evidence" value="ECO:0007669"/>
    <property type="project" value="UniProtKB-EC"/>
</dbReference>
<comment type="caution">
    <text evidence="8">The sequence shown here is derived from an EMBL/GenBank/DDBJ whole genome shotgun (WGS) entry which is preliminary data.</text>
</comment>
<dbReference type="AlphaFoldDB" id="A0A4U8TG49"/>
<evidence type="ECO:0000313" key="8">
    <source>
        <dbReference type="EMBL" id="TLD99109.1"/>
    </source>
</evidence>
<dbReference type="Gene3D" id="3.40.50.150">
    <property type="entry name" value="Vaccinia Virus protein VP39"/>
    <property type="match status" value="2"/>
</dbReference>
<dbReference type="RefSeq" id="WP_034317914.1">
    <property type="nucleotide sequence ID" value="NZ_BAAFHN010000042.1"/>
</dbReference>
<organism evidence="8 9">
    <name type="scientific">Helicobacter trogontum</name>
    <dbReference type="NCBI Taxonomy" id="50960"/>
    <lineage>
        <taxon>Bacteria</taxon>
        <taxon>Pseudomonadati</taxon>
        <taxon>Campylobacterota</taxon>
        <taxon>Epsilonproteobacteria</taxon>
        <taxon>Campylobacterales</taxon>
        <taxon>Helicobacteraceae</taxon>
        <taxon>Helicobacter</taxon>
    </lineage>
</organism>
<name>A0A4U8TG49_9HELI</name>
<sequence length="352" mass="41287">MTQSLFTDFHTFQFPQPQYLGAKYKHLHFIAELLPNNISNVADAFAGSQSVSYFFKQNGFKVYTNDFLTFSHKIGEALIENVNTQITHNDIQILFQKNQNPYHFNLMQKLFTDIFFIEEETKFLDSFRSNIALLEPQKQSLAFALINRAITRKVTMGHFAHTSALKYANKIERIKRNPNLIRPIKDIFLNLVPSYNQAIFNNYKNNKSYNLDVMEFVEHICDEVDLIYFDPPYCGSHADYQAFYHLLETYTNYWKDKDFINGTKRYSPKKYSGFDTKKDIVLSFDKLFLKARNIPYWIISYNDRSFPGMETMKNILEQYKKVSIREKPYKNGVGGKGSVRGSKEILFVCSPY</sequence>
<dbReference type="PROSITE" id="PS00092">
    <property type="entry name" value="N6_MTASE"/>
    <property type="match status" value="1"/>
</dbReference>
<dbReference type="InterPro" id="IPR029063">
    <property type="entry name" value="SAM-dependent_MTases_sf"/>
</dbReference>
<dbReference type="EMBL" id="BAAFHN010000042">
    <property type="protein sequence ID" value="GAB0173516.1"/>
    <property type="molecule type" value="Genomic_DNA"/>
</dbReference>
<evidence type="ECO:0000256" key="1">
    <source>
        <dbReference type="ARBA" id="ARBA00006594"/>
    </source>
</evidence>
<evidence type="ECO:0000256" key="2">
    <source>
        <dbReference type="ARBA" id="ARBA00011900"/>
    </source>
</evidence>
<protein>
    <recommendedName>
        <fullName evidence="2">site-specific DNA-methyltransferase (adenine-specific)</fullName>
        <ecNumber evidence="2">2.1.1.72</ecNumber>
    </recommendedName>
</protein>